<dbReference type="Proteomes" id="UP001497535">
    <property type="component" value="Unassembled WGS sequence"/>
</dbReference>
<dbReference type="EMBL" id="CAVMJV010000045">
    <property type="protein sequence ID" value="CAK5081648.1"/>
    <property type="molecule type" value="Genomic_DNA"/>
</dbReference>
<organism evidence="1 2">
    <name type="scientific">Meloidogyne enterolobii</name>
    <name type="common">Root-knot nematode worm</name>
    <name type="synonym">Meloidogyne mayaguensis</name>
    <dbReference type="NCBI Taxonomy" id="390850"/>
    <lineage>
        <taxon>Eukaryota</taxon>
        <taxon>Metazoa</taxon>
        <taxon>Ecdysozoa</taxon>
        <taxon>Nematoda</taxon>
        <taxon>Chromadorea</taxon>
        <taxon>Rhabditida</taxon>
        <taxon>Tylenchina</taxon>
        <taxon>Tylenchomorpha</taxon>
        <taxon>Tylenchoidea</taxon>
        <taxon>Meloidogynidae</taxon>
        <taxon>Meloidogyninae</taxon>
        <taxon>Meloidogyne</taxon>
    </lineage>
</organism>
<accession>A0ACB0ZRR6</accession>
<proteinExistence type="predicted"/>
<reference evidence="1" key="1">
    <citation type="submission" date="2023-11" db="EMBL/GenBank/DDBJ databases">
        <authorList>
            <person name="Poullet M."/>
        </authorList>
    </citation>
    <scope>NUCLEOTIDE SEQUENCE</scope>
    <source>
        <strain evidence="1">E1834</strain>
    </source>
</reference>
<protein>
    <submittedName>
        <fullName evidence="1">Uncharacterized protein</fullName>
    </submittedName>
</protein>
<comment type="caution">
    <text evidence="1">The sequence shown here is derived from an EMBL/GenBank/DDBJ whole genome shotgun (WGS) entry which is preliminary data.</text>
</comment>
<evidence type="ECO:0000313" key="2">
    <source>
        <dbReference type="Proteomes" id="UP001497535"/>
    </source>
</evidence>
<name>A0ACB0ZRR6_MELEN</name>
<sequence>MFPSQFSRFSRPSSSIIQFILTKNSSFKLFGDFGKYSISTSSTSFSIAERLKLQKELSTTKPKEEQLKQFNDFVEIENKILAMDILKQFKLIVKLSKDLDDKMVIRLIKNLRGIDVSSFCPLRLEDAKLFVGAIDKLLGSLPSEYPDTPKIVHTAFESTTPPMFSKNVYEPQIIQTNLRVLEARLVDSRIVGHLIVEFKSVETVGENKEEKFEFTFTALPWLRKQLTYLLHKHGAGEFNQLKIPEWFKQKSLE</sequence>
<evidence type="ECO:0000313" key="1">
    <source>
        <dbReference type="EMBL" id="CAK5081648.1"/>
    </source>
</evidence>
<gene>
    <name evidence="1" type="ORF">MENTE1834_LOCUS28884</name>
</gene>
<keyword evidence="2" id="KW-1185">Reference proteome</keyword>